<comment type="subunit">
    <text evidence="2 7">Homotetramer.</text>
</comment>
<feature type="region of interest" description="Disordered" evidence="8">
    <location>
        <begin position="401"/>
        <end position="439"/>
    </location>
</feature>
<evidence type="ECO:0000256" key="4">
    <source>
        <dbReference type="ARBA" id="ARBA00022801"/>
    </source>
</evidence>
<evidence type="ECO:0000256" key="8">
    <source>
        <dbReference type="SAM" id="MobiDB-lite"/>
    </source>
</evidence>
<dbReference type="EC" id="3.5.1.2" evidence="3 7"/>
<comment type="similarity">
    <text evidence="1 7">Belongs to the glutaminase family.</text>
</comment>
<dbReference type="Pfam" id="PF01740">
    <property type="entry name" value="STAS"/>
    <property type="match status" value="1"/>
</dbReference>
<name>A0A849AKR8_9MICO</name>
<feature type="binding site" evidence="7">
    <location>
        <position position="160"/>
    </location>
    <ligand>
        <name>substrate</name>
    </ligand>
</feature>
<dbReference type="PROSITE" id="PS50801">
    <property type="entry name" value="STAS"/>
    <property type="match status" value="1"/>
</dbReference>
<dbReference type="PANTHER" id="PTHR12544:SF29">
    <property type="entry name" value="GLUTAMINASE"/>
    <property type="match status" value="1"/>
</dbReference>
<evidence type="ECO:0000256" key="3">
    <source>
        <dbReference type="ARBA" id="ARBA00012918"/>
    </source>
</evidence>
<proteinExistence type="inferred from homology"/>
<dbReference type="FunFam" id="3.40.710.10:FF:000005">
    <property type="entry name" value="Glutaminase"/>
    <property type="match status" value="1"/>
</dbReference>
<dbReference type="SUPFAM" id="SSF52091">
    <property type="entry name" value="SpoIIaa-like"/>
    <property type="match status" value="1"/>
</dbReference>
<dbReference type="Proteomes" id="UP000557772">
    <property type="component" value="Unassembled WGS sequence"/>
</dbReference>
<evidence type="ECO:0000259" key="9">
    <source>
        <dbReference type="PROSITE" id="PS50801"/>
    </source>
</evidence>
<sequence length="439" mass="47459">MQTPVPDYLQQILDECGAPNTGATADYIPELADADPEILGICLATTDGVRYDAGDADVPVSIQSISKPFVYALAIAELGLDAVLKRVGVEPSGEAFNELSLEAKSGRPRNPMINAGALTTHALIGGGTASVEERFELVRRGLSDFAGRDLSVDEQVYASELDTAYRNRAIANMLRNYDLIDIEPEDVVRGYTRQCAISVTTRDLAAMAATLANGGVQPMTGQRVVEPAVVRQVLSVMMSCGMYDAAGDWMTTIGFPAKSGVSGGILGVLPGQIGIATLSPRLDSHGTSVRGVRLCGRMSKDMGMHIMEPPQPARSVVRRDRVLRAPSGHHVRVLSLQGTIQFSAAEHVLRIVQGELDGIQRLVLDLRRVDSLNDVAERMLAELVRRVQLDGIAVTVLDPEDRLPKPAAGQPVPDYSPDLAPFADHKRLRRRTAVERRKR</sequence>
<dbReference type="GO" id="GO:0006543">
    <property type="term" value="P:L-glutamine catabolic process"/>
    <property type="evidence" value="ECO:0007669"/>
    <property type="project" value="TreeGrafter"/>
</dbReference>
<evidence type="ECO:0000256" key="7">
    <source>
        <dbReference type="HAMAP-Rule" id="MF_00313"/>
    </source>
</evidence>
<evidence type="ECO:0000256" key="6">
    <source>
        <dbReference type="ARBA" id="ARBA00070405"/>
    </source>
</evidence>
<comment type="caution">
    <text evidence="10">The sequence shown here is derived from an EMBL/GenBank/DDBJ whole genome shotgun (WGS) entry which is preliminary data.</text>
</comment>
<dbReference type="Gene3D" id="3.30.750.24">
    <property type="entry name" value="STAS domain"/>
    <property type="match status" value="1"/>
</dbReference>
<comment type="catalytic activity">
    <reaction evidence="5 7">
        <text>L-glutamine + H2O = L-glutamate + NH4(+)</text>
        <dbReference type="Rhea" id="RHEA:15889"/>
        <dbReference type="ChEBI" id="CHEBI:15377"/>
        <dbReference type="ChEBI" id="CHEBI:28938"/>
        <dbReference type="ChEBI" id="CHEBI:29985"/>
        <dbReference type="ChEBI" id="CHEBI:58359"/>
        <dbReference type="EC" id="3.5.1.2"/>
    </reaction>
</comment>
<feature type="binding site" evidence="7">
    <location>
        <position position="191"/>
    </location>
    <ligand>
        <name>substrate</name>
    </ligand>
</feature>
<gene>
    <name evidence="7" type="primary">glsA</name>
    <name evidence="10" type="ORF">HJ588_17000</name>
</gene>
<evidence type="ECO:0000256" key="1">
    <source>
        <dbReference type="ARBA" id="ARBA00011076"/>
    </source>
</evidence>
<organism evidence="10 11">
    <name type="scientific">Flexivirga aerilata</name>
    <dbReference type="NCBI Taxonomy" id="1656889"/>
    <lineage>
        <taxon>Bacteria</taxon>
        <taxon>Bacillati</taxon>
        <taxon>Actinomycetota</taxon>
        <taxon>Actinomycetes</taxon>
        <taxon>Micrococcales</taxon>
        <taxon>Dermacoccaceae</taxon>
        <taxon>Flexivirga</taxon>
    </lineage>
</organism>
<evidence type="ECO:0000256" key="2">
    <source>
        <dbReference type="ARBA" id="ARBA00011881"/>
    </source>
</evidence>
<dbReference type="PANTHER" id="PTHR12544">
    <property type="entry name" value="GLUTAMINASE"/>
    <property type="match status" value="1"/>
</dbReference>
<dbReference type="GO" id="GO:0006537">
    <property type="term" value="P:glutamate biosynthetic process"/>
    <property type="evidence" value="ECO:0007669"/>
    <property type="project" value="TreeGrafter"/>
</dbReference>
<reference evidence="10 11" key="1">
    <citation type="submission" date="2020-05" db="EMBL/GenBank/DDBJ databases">
        <title>Flexivirga sp. ID2601S isolated from air conditioner.</title>
        <authorList>
            <person name="Kim D.H."/>
        </authorList>
    </citation>
    <scope>NUCLEOTIDE SEQUENCE [LARGE SCALE GENOMIC DNA]</scope>
    <source>
        <strain evidence="10 11">ID2601S</strain>
    </source>
</reference>
<dbReference type="SUPFAM" id="SSF56601">
    <property type="entry name" value="beta-lactamase/transpeptidase-like"/>
    <property type="match status" value="1"/>
</dbReference>
<keyword evidence="4 7" id="KW-0378">Hydrolase</keyword>
<feature type="binding site" evidence="7">
    <location>
        <position position="261"/>
    </location>
    <ligand>
        <name>substrate</name>
    </ligand>
</feature>
<feature type="domain" description="STAS" evidence="9">
    <location>
        <begin position="331"/>
        <end position="403"/>
    </location>
</feature>
<evidence type="ECO:0000313" key="10">
    <source>
        <dbReference type="EMBL" id="NNG40959.1"/>
    </source>
</evidence>
<dbReference type="HAMAP" id="MF_00313">
    <property type="entry name" value="Glutaminase"/>
    <property type="match status" value="1"/>
</dbReference>
<dbReference type="AlphaFoldDB" id="A0A849AKR8"/>
<feature type="binding site" evidence="7">
    <location>
        <position position="243"/>
    </location>
    <ligand>
        <name>substrate</name>
    </ligand>
</feature>
<dbReference type="NCBIfam" id="TIGR03814">
    <property type="entry name" value="Gln_ase"/>
    <property type="match status" value="1"/>
</dbReference>
<evidence type="ECO:0000313" key="11">
    <source>
        <dbReference type="Proteomes" id="UP000557772"/>
    </source>
</evidence>
<protein>
    <recommendedName>
        <fullName evidence="6 7">Glutaminase</fullName>
        <ecNumber evidence="3 7">3.5.1.2</ecNumber>
    </recommendedName>
</protein>
<dbReference type="InterPro" id="IPR012338">
    <property type="entry name" value="Beta-lactam/transpept-like"/>
</dbReference>
<feature type="binding site" evidence="7">
    <location>
        <position position="64"/>
    </location>
    <ligand>
        <name>substrate</name>
    </ligand>
</feature>
<dbReference type="NCBIfam" id="NF002134">
    <property type="entry name" value="PRK00971.1-4"/>
    <property type="match status" value="1"/>
</dbReference>
<keyword evidence="7" id="KW-0007">Acetylation</keyword>
<dbReference type="Pfam" id="PF04960">
    <property type="entry name" value="Glutaminase"/>
    <property type="match status" value="1"/>
</dbReference>
<feature type="binding site" evidence="7">
    <location>
        <position position="114"/>
    </location>
    <ligand>
        <name>substrate</name>
    </ligand>
</feature>
<dbReference type="RefSeq" id="WP_171157818.1">
    <property type="nucleotide sequence ID" value="NZ_JABENB010000003.1"/>
</dbReference>
<dbReference type="GO" id="GO:0004359">
    <property type="term" value="F:glutaminase activity"/>
    <property type="evidence" value="ECO:0007669"/>
    <property type="project" value="UniProtKB-UniRule"/>
</dbReference>
<dbReference type="InterPro" id="IPR002645">
    <property type="entry name" value="STAS_dom"/>
</dbReference>
<dbReference type="InterPro" id="IPR036513">
    <property type="entry name" value="STAS_dom_sf"/>
</dbReference>
<accession>A0A849AKR8</accession>
<keyword evidence="11" id="KW-1185">Reference proteome</keyword>
<dbReference type="Gene3D" id="3.40.710.10">
    <property type="entry name" value="DD-peptidase/beta-lactamase superfamily"/>
    <property type="match status" value="1"/>
</dbReference>
<dbReference type="EMBL" id="JABENB010000003">
    <property type="protein sequence ID" value="NNG40959.1"/>
    <property type="molecule type" value="Genomic_DNA"/>
</dbReference>
<feature type="binding site" evidence="7">
    <location>
        <position position="167"/>
    </location>
    <ligand>
        <name>substrate</name>
    </ligand>
</feature>
<dbReference type="InterPro" id="IPR015868">
    <property type="entry name" value="Glutaminase"/>
</dbReference>
<evidence type="ECO:0000256" key="5">
    <source>
        <dbReference type="ARBA" id="ARBA00049534"/>
    </source>
</evidence>